<sequence length="75" mass="8569">LIKFSDHLTELDLDDNCLGELCGKAILNALHERKEAKLPSLTMKVTAQMSEDTFSNILKKSKKLKKAKRKKKKKK</sequence>
<dbReference type="STRING" id="75743.A0A401P2J8"/>
<dbReference type="InterPro" id="IPR001611">
    <property type="entry name" value="Leu-rich_rpt"/>
</dbReference>
<dbReference type="EMBL" id="BFAA01007096">
    <property type="protein sequence ID" value="GCB67327.1"/>
    <property type="molecule type" value="Genomic_DNA"/>
</dbReference>
<organism evidence="1 2">
    <name type="scientific">Scyliorhinus torazame</name>
    <name type="common">Cloudy catshark</name>
    <name type="synonym">Catulus torazame</name>
    <dbReference type="NCBI Taxonomy" id="75743"/>
    <lineage>
        <taxon>Eukaryota</taxon>
        <taxon>Metazoa</taxon>
        <taxon>Chordata</taxon>
        <taxon>Craniata</taxon>
        <taxon>Vertebrata</taxon>
        <taxon>Chondrichthyes</taxon>
        <taxon>Elasmobranchii</taxon>
        <taxon>Galeomorphii</taxon>
        <taxon>Galeoidea</taxon>
        <taxon>Carcharhiniformes</taxon>
        <taxon>Scyliorhinidae</taxon>
        <taxon>Scyliorhinus</taxon>
    </lineage>
</organism>
<gene>
    <name evidence="1" type="ORF">scyTo_0013691</name>
</gene>
<proteinExistence type="predicted"/>
<keyword evidence="2" id="KW-1185">Reference proteome</keyword>
<evidence type="ECO:0000313" key="1">
    <source>
        <dbReference type="EMBL" id="GCB67327.1"/>
    </source>
</evidence>
<accession>A0A401P2J8</accession>
<dbReference type="AlphaFoldDB" id="A0A401P2J8"/>
<protein>
    <submittedName>
        <fullName evidence="1">Uncharacterized protein</fullName>
    </submittedName>
</protein>
<dbReference type="Gene3D" id="3.80.10.10">
    <property type="entry name" value="Ribonuclease Inhibitor"/>
    <property type="match status" value="1"/>
</dbReference>
<evidence type="ECO:0000313" key="2">
    <source>
        <dbReference type="Proteomes" id="UP000288216"/>
    </source>
</evidence>
<reference evidence="1 2" key="1">
    <citation type="journal article" date="2018" name="Nat. Ecol. Evol.">
        <title>Shark genomes provide insights into elasmobranch evolution and the origin of vertebrates.</title>
        <authorList>
            <person name="Hara Y"/>
            <person name="Yamaguchi K"/>
            <person name="Onimaru K"/>
            <person name="Kadota M"/>
            <person name="Koyanagi M"/>
            <person name="Keeley SD"/>
            <person name="Tatsumi K"/>
            <person name="Tanaka K"/>
            <person name="Motone F"/>
            <person name="Kageyama Y"/>
            <person name="Nozu R"/>
            <person name="Adachi N"/>
            <person name="Nishimura O"/>
            <person name="Nakagawa R"/>
            <person name="Tanegashima C"/>
            <person name="Kiyatake I"/>
            <person name="Matsumoto R"/>
            <person name="Murakumo K"/>
            <person name="Nishida K"/>
            <person name="Terakita A"/>
            <person name="Kuratani S"/>
            <person name="Sato K"/>
            <person name="Hyodo S Kuraku.S."/>
        </authorList>
    </citation>
    <scope>NUCLEOTIDE SEQUENCE [LARGE SCALE GENOMIC DNA]</scope>
</reference>
<dbReference type="PROSITE" id="PS51450">
    <property type="entry name" value="LRR"/>
    <property type="match status" value="1"/>
</dbReference>
<name>A0A401P2J8_SCYTO</name>
<feature type="non-terminal residue" evidence="1">
    <location>
        <position position="1"/>
    </location>
</feature>
<dbReference type="OrthoDB" id="120976at2759"/>
<dbReference type="InterPro" id="IPR032675">
    <property type="entry name" value="LRR_dom_sf"/>
</dbReference>
<dbReference type="Proteomes" id="UP000288216">
    <property type="component" value="Unassembled WGS sequence"/>
</dbReference>
<comment type="caution">
    <text evidence="1">The sequence shown here is derived from an EMBL/GenBank/DDBJ whole genome shotgun (WGS) entry which is preliminary data.</text>
</comment>